<reference evidence="2" key="2">
    <citation type="journal article" date="2021" name="PeerJ">
        <title>Extensive microbial diversity within the chicken gut microbiome revealed by metagenomics and culture.</title>
        <authorList>
            <person name="Gilroy R."/>
            <person name="Ravi A."/>
            <person name="Getino M."/>
            <person name="Pursley I."/>
            <person name="Horton D.L."/>
            <person name="Alikhan N.F."/>
            <person name="Baker D."/>
            <person name="Gharbi K."/>
            <person name="Hall N."/>
            <person name="Watson M."/>
            <person name="Adriaenssens E.M."/>
            <person name="Foster-Nyarko E."/>
            <person name="Jarju S."/>
            <person name="Secka A."/>
            <person name="Antonio M."/>
            <person name="Oren A."/>
            <person name="Chaudhuri R.R."/>
            <person name="La Ragione R."/>
            <person name="Hildebrand F."/>
            <person name="Pallen M.J."/>
        </authorList>
    </citation>
    <scope>NUCLEOTIDE SEQUENCE</scope>
    <source>
        <strain evidence="2">20514</strain>
    </source>
</reference>
<dbReference type="InterPro" id="IPR036116">
    <property type="entry name" value="FN3_sf"/>
</dbReference>
<organism evidence="2 3">
    <name type="scientific">Candidatus Cryptobacteroides merdigallinarum</name>
    <dbReference type="NCBI Taxonomy" id="2840770"/>
    <lineage>
        <taxon>Bacteria</taxon>
        <taxon>Pseudomonadati</taxon>
        <taxon>Bacteroidota</taxon>
        <taxon>Bacteroidia</taxon>
        <taxon>Bacteroidales</taxon>
        <taxon>Candidatus Cryptobacteroides</taxon>
    </lineage>
</organism>
<proteinExistence type="predicted"/>
<dbReference type="SUPFAM" id="SSF53187">
    <property type="entry name" value="Zn-dependent exopeptidases"/>
    <property type="match status" value="1"/>
</dbReference>
<dbReference type="Pfam" id="PF25275">
    <property type="entry name" value="Golvesin_C"/>
    <property type="match status" value="1"/>
</dbReference>
<dbReference type="InterPro" id="IPR003961">
    <property type="entry name" value="FN3_dom"/>
</dbReference>
<accession>A0A9D9HDL2</accession>
<dbReference type="PROSITE" id="PS50853">
    <property type="entry name" value="FN3"/>
    <property type="match status" value="1"/>
</dbReference>
<dbReference type="CDD" id="cd00063">
    <property type="entry name" value="FN3"/>
    <property type="match status" value="1"/>
</dbReference>
<dbReference type="SUPFAM" id="SSF49265">
    <property type="entry name" value="Fibronectin type III"/>
    <property type="match status" value="1"/>
</dbReference>
<comment type="caution">
    <text evidence="2">The sequence shown here is derived from an EMBL/GenBank/DDBJ whole genome shotgun (WGS) entry which is preliminary data.</text>
</comment>
<name>A0A9D9HDL2_9BACT</name>
<dbReference type="AlphaFoldDB" id="A0A9D9HDL2"/>
<sequence length="1042" mass="116086">MKILLVLAGLTLISLHQAPAQDRIRDDFEPVCRSLDTLIYERTTVRGELGIRAVMKRGKYLDFYFSNSLSDLPWTGQDYRWFCDELRKRFPDKYRNFSLGRISSRGEKLEDLVTGELHYDGKPATDSYRVKGHTRGRKIVERSGGFPCPDGLDGRHIALWQSHGLYYEQSEARWEWQRPCLFQTVEDLYTQSYVLPFLVPMLENAGAYVFLPRERDLQTTEIIIDNDPDFRDRYEGYVSPAPLRLSGKYDENGAWEDAGEGFADAEPVYTGTENPFRMGTARMSECVGDREKDGKVSEIIWTPDIPERGEYAVYVSYKSLPYSTGAAHYTVRHLGGTTEFHVNQKMGGGTWIYLGTFEFGKGTGGCVTLDNVVPQVMKPGRRTVVTADAVKIGGGYGNIARSVAEDSTSVPEISGMPRFTEAARYWLQWAGMDSTIFSLNEDKDDYKDDFMCRGDWSSYLSGGSAVNPGKEGLGVPVDLTFALHSDAGTTQGDTTVGTLAIYTLRSEGLRRLPSGEDRSTSREFANLVQSQIVRDVRENIDPAWNRRFLWDRGYRESRTPDSPSMLCELLSHQNFADMKSGLDPAFRFTVSRAIYKGMLKYLSNRYGCRYAVQPLPVSSFAATFRDGRIRLSWKETVDSIEPTARATGFILQTRIDGGAFDEGKIIKASVAPDGSFFHDVDFEPGHLYSFRITACNSGGRSFPSETLSAGTPLPGKCGARQSVTDSCILVVNNFDRVSAPAWFDFPGYAGFDNRTDSGVPYMKEIAFTGEMYQYRRDMPWISDDSPGFGASYNDFSGTVIAGNTFDYPSVHGKAILEAGYPFCSASAAAFCSDSTISLGKWSLDLICGKQVTVKAVSDSIGDRYRVFPEEMQRQLERFASAQGNILVSGSCIGTDVWSKVYPVTRDSLAREQAISFAEKVLGFRFVTNYACKTGNVSAVPCRKGMDMLPAGTRLSFNNRPDKRLYCVETPDGIAPAGPEGMTFLRYEDTRVSAGVCADFGDRKAVSLGFPIEVITDEDMIFRIIGASIDFFKDRVTDEQEGI</sequence>
<dbReference type="Proteomes" id="UP000810252">
    <property type="component" value="Unassembled WGS sequence"/>
</dbReference>
<evidence type="ECO:0000259" key="1">
    <source>
        <dbReference type="PROSITE" id="PS50853"/>
    </source>
</evidence>
<dbReference type="Gene3D" id="3.40.630.40">
    <property type="entry name" value="Zn-dependent exopeptidases"/>
    <property type="match status" value="1"/>
</dbReference>
<reference evidence="2" key="1">
    <citation type="submission" date="2020-10" db="EMBL/GenBank/DDBJ databases">
        <authorList>
            <person name="Gilroy R."/>
        </authorList>
    </citation>
    <scope>NUCLEOTIDE SEQUENCE</scope>
    <source>
        <strain evidence="2">20514</strain>
    </source>
</reference>
<feature type="domain" description="Fibronectin type-III" evidence="1">
    <location>
        <begin position="613"/>
        <end position="714"/>
    </location>
</feature>
<dbReference type="EMBL" id="JADIMQ010000001">
    <property type="protein sequence ID" value="MBO8447646.1"/>
    <property type="molecule type" value="Genomic_DNA"/>
</dbReference>
<dbReference type="SMART" id="SM00060">
    <property type="entry name" value="FN3"/>
    <property type="match status" value="1"/>
</dbReference>
<protein>
    <submittedName>
        <fullName evidence="2">N-acetylmuramoyl-L-alanine amidase</fullName>
    </submittedName>
</protein>
<gene>
    <name evidence="2" type="ORF">IAC29_00050</name>
</gene>
<evidence type="ECO:0000313" key="3">
    <source>
        <dbReference type="Proteomes" id="UP000810252"/>
    </source>
</evidence>
<dbReference type="InterPro" id="IPR013783">
    <property type="entry name" value="Ig-like_fold"/>
</dbReference>
<dbReference type="Gene3D" id="2.60.40.10">
    <property type="entry name" value="Immunoglobulins"/>
    <property type="match status" value="1"/>
</dbReference>
<evidence type="ECO:0000313" key="2">
    <source>
        <dbReference type="EMBL" id="MBO8447646.1"/>
    </source>
</evidence>
<dbReference type="InterPro" id="IPR033803">
    <property type="entry name" value="CBD-like_Golvesin-Xly"/>
</dbReference>